<evidence type="ECO:0000313" key="2">
    <source>
        <dbReference type="EMBL" id="VYS86671.1"/>
    </source>
</evidence>
<feature type="region of interest" description="Disordered" evidence="1">
    <location>
        <begin position="17"/>
        <end position="91"/>
    </location>
</feature>
<feature type="compositionally biased region" description="Polar residues" evidence="1">
    <location>
        <begin position="19"/>
        <end position="39"/>
    </location>
</feature>
<feature type="compositionally biased region" description="Basic and acidic residues" evidence="1">
    <location>
        <begin position="40"/>
        <end position="49"/>
    </location>
</feature>
<proteinExistence type="predicted"/>
<accession>A0A6N2S381</accession>
<reference evidence="2" key="1">
    <citation type="submission" date="2019-11" db="EMBL/GenBank/DDBJ databases">
        <authorList>
            <person name="Feng L."/>
        </authorList>
    </citation>
    <scope>NUCLEOTIDE SEQUENCE</scope>
    <source>
        <strain evidence="2">BdentiumLFYP24</strain>
    </source>
</reference>
<dbReference type="AlphaFoldDB" id="A0A6N2S381"/>
<dbReference type="EMBL" id="CACRSP010000003">
    <property type="protein sequence ID" value="VYS86671.1"/>
    <property type="molecule type" value="Genomic_DNA"/>
</dbReference>
<evidence type="ECO:0000256" key="1">
    <source>
        <dbReference type="SAM" id="MobiDB-lite"/>
    </source>
</evidence>
<evidence type="ECO:0008006" key="3">
    <source>
        <dbReference type="Google" id="ProtNLM"/>
    </source>
</evidence>
<organism evidence="2">
    <name type="scientific">Bifidobacterium dentium</name>
    <dbReference type="NCBI Taxonomy" id="1689"/>
    <lineage>
        <taxon>Bacteria</taxon>
        <taxon>Bacillati</taxon>
        <taxon>Actinomycetota</taxon>
        <taxon>Actinomycetes</taxon>
        <taxon>Bifidobacteriales</taxon>
        <taxon>Bifidobacteriaceae</taxon>
        <taxon>Bifidobacterium</taxon>
    </lineage>
</organism>
<gene>
    <name evidence="2" type="ORF">BDLFYP24_01262</name>
</gene>
<protein>
    <recommendedName>
        <fullName evidence="3">Helix-turn-helix domain-containing protein</fullName>
    </recommendedName>
</protein>
<name>A0A6N2S381_9BIFI</name>
<dbReference type="Gene3D" id="1.10.10.60">
    <property type="entry name" value="Homeodomain-like"/>
    <property type="match status" value="1"/>
</dbReference>
<dbReference type="RefSeq" id="WP_231495304.1">
    <property type="nucleotide sequence ID" value="NZ_CACRSP010000003.1"/>
</dbReference>
<sequence length="114" mass="12613">MLTGKETAELAWRLKQKGKTQNEIVQELGKSQSTISTAISRERNRRMGESPEPSRPGDETRGMSQTPVPDGAYDPVIPADPRLSEKQRGRIGNLMREACRQGVAQAMSQFGIET</sequence>